<keyword evidence="7" id="KW-1185">Reference proteome</keyword>
<evidence type="ECO:0008006" key="8">
    <source>
        <dbReference type="Google" id="ProtNLM"/>
    </source>
</evidence>
<reference evidence="7" key="1">
    <citation type="submission" date="2017-06" db="EMBL/GenBank/DDBJ databases">
        <authorList>
            <person name="Varghese N."/>
            <person name="Submissions S."/>
        </authorList>
    </citation>
    <scope>NUCLEOTIDE SEQUENCE [LARGE SCALE GENOMIC DNA]</scope>
    <source>
        <strain evidence="7">ANC 5114</strain>
    </source>
</reference>
<evidence type="ECO:0000256" key="3">
    <source>
        <dbReference type="ARBA" id="ARBA00022989"/>
    </source>
</evidence>
<protein>
    <recommendedName>
        <fullName evidence="8">DUF1656 domain-containing protein</fullName>
    </recommendedName>
</protein>
<dbReference type="OrthoDB" id="6695501at2"/>
<sequence>MSDFDIYGIFVPSFLIQAILAYVIFVMIRPLTSRFIEQGWVIFLGLFNLCLYLICLFIVHQIFIGLIK</sequence>
<keyword evidence="2 5" id="KW-0812">Transmembrane</keyword>
<evidence type="ECO:0000256" key="5">
    <source>
        <dbReference type="SAM" id="Phobius"/>
    </source>
</evidence>
<dbReference type="Pfam" id="PF07869">
    <property type="entry name" value="DUF1656"/>
    <property type="match status" value="1"/>
</dbReference>
<evidence type="ECO:0000256" key="2">
    <source>
        <dbReference type="ARBA" id="ARBA00022692"/>
    </source>
</evidence>
<keyword evidence="3 5" id="KW-1133">Transmembrane helix</keyword>
<evidence type="ECO:0000313" key="6">
    <source>
        <dbReference type="EMBL" id="SNQ29510.1"/>
    </source>
</evidence>
<dbReference type="Proteomes" id="UP000243463">
    <property type="component" value="Unassembled WGS sequence"/>
</dbReference>
<name>A0A217EH56_9GAMM</name>
<organism evidence="6 7">
    <name type="scientific">Acinetobacter apis</name>
    <dbReference type="NCBI Taxonomy" id="1229165"/>
    <lineage>
        <taxon>Bacteria</taxon>
        <taxon>Pseudomonadati</taxon>
        <taxon>Pseudomonadota</taxon>
        <taxon>Gammaproteobacteria</taxon>
        <taxon>Moraxellales</taxon>
        <taxon>Moraxellaceae</taxon>
        <taxon>Acinetobacter</taxon>
    </lineage>
</organism>
<evidence type="ECO:0000313" key="7">
    <source>
        <dbReference type="Proteomes" id="UP000243463"/>
    </source>
</evidence>
<proteinExistence type="predicted"/>
<dbReference type="AlphaFoldDB" id="A0A217EH56"/>
<dbReference type="RefSeq" id="WP_088823555.1">
    <property type="nucleotide sequence ID" value="NZ_FZLN01000002.1"/>
</dbReference>
<keyword evidence="4 5" id="KW-0472">Membrane</keyword>
<gene>
    <name evidence="6" type="ORF">SAMN05444584_1465</name>
</gene>
<feature type="transmembrane region" description="Helical" evidence="5">
    <location>
        <begin position="40"/>
        <end position="67"/>
    </location>
</feature>
<dbReference type="InterPro" id="IPR012451">
    <property type="entry name" value="DUF1656"/>
</dbReference>
<feature type="transmembrane region" description="Helical" evidence="5">
    <location>
        <begin position="6"/>
        <end position="28"/>
    </location>
</feature>
<dbReference type="EMBL" id="FZLN01000002">
    <property type="protein sequence ID" value="SNQ29510.1"/>
    <property type="molecule type" value="Genomic_DNA"/>
</dbReference>
<evidence type="ECO:0000256" key="4">
    <source>
        <dbReference type="ARBA" id="ARBA00023136"/>
    </source>
</evidence>
<keyword evidence="1" id="KW-1003">Cell membrane</keyword>
<accession>A0A217EH56</accession>
<evidence type="ECO:0000256" key="1">
    <source>
        <dbReference type="ARBA" id="ARBA00022475"/>
    </source>
</evidence>